<feature type="region of interest" description="Disordered" evidence="8">
    <location>
        <begin position="1"/>
        <end position="24"/>
    </location>
</feature>
<sequence length="413" mass="45723">MKHTGPAVPRTCPVSAQAAPASDVTDPAVVDFPLREPGVPFPPPDYADYRDRQGLVLSHLPDGKRVWLVTRHEDVRAVLTNPKISSNPEHEGFPNVGKTVGVPKQDQIPGWFVGMDSPEHDRFRKALIPEFTVRRVRAMRPAIERTVEARLDEMLAAGNTADLVADYALPIPSLVISALLGVPPTDRDFFESRTRVLVSLRGSTEEQRMTAGKELLRYINRLISIKEKWPGDDLVSRLLANGAIAAHELSGVLMLLLIAGHETTANNIALGVVTLLTHPQWIHDDRAVEETLRFHSVADLVSLRVAVEDVEIAGQLIKAGEGIVPLVAAANHDESVFECPHEFDPSRSARSHVAFGYGVHQCLGQNLVRVEMEVAYRKLFERIPNLQLDVPVDELGIKYDSVLYGLHELPVRW</sequence>
<keyword evidence="5 7" id="KW-0408">Iron</keyword>
<keyword evidence="6 7" id="KW-0503">Monooxygenase</keyword>
<dbReference type="Gene3D" id="1.10.630.10">
    <property type="entry name" value="Cytochrome P450"/>
    <property type="match status" value="1"/>
</dbReference>
<accession>A0A9X8QX52</accession>
<evidence type="ECO:0000256" key="5">
    <source>
        <dbReference type="ARBA" id="ARBA00023004"/>
    </source>
</evidence>
<dbReference type="GO" id="GO:0016705">
    <property type="term" value="F:oxidoreductase activity, acting on paired donors, with incorporation or reduction of molecular oxygen"/>
    <property type="evidence" value="ECO:0007669"/>
    <property type="project" value="InterPro"/>
</dbReference>
<evidence type="ECO:0000256" key="4">
    <source>
        <dbReference type="ARBA" id="ARBA00023002"/>
    </source>
</evidence>
<evidence type="ECO:0000256" key="8">
    <source>
        <dbReference type="SAM" id="MobiDB-lite"/>
    </source>
</evidence>
<evidence type="ECO:0000256" key="6">
    <source>
        <dbReference type="ARBA" id="ARBA00023033"/>
    </source>
</evidence>
<dbReference type="Pfam" id="PF00067">
    <property type="entry name" value="p450"/>
    <property type="match status" value="1"/>
</dbReference>
<dbReference type="PRINTS" id="PR00359">
    <property type="entry name" value="BP450"/>
</dbReference>
<dbReference type="PANTHER" id="PTHR46696">
    <property type="entry name" value="P450, PUTATIVE (EUROFUNG)-RELATED"/>
    <property type="match status" value="1"/>
</dbReference>
<keyword evidence="3 7" id="KW-0479">Metal-binding</keyword>
<evidence type="ECO:0000313" key="9">
    <source>
        <dbReference type="EMBL" id="SHM78900.1"/>
    </source>
</evidence>
<dbReference type="CDD" id="cd11030">
    <property type="entry name" value="CYP105-like"/>
    <property type="match status" value="1"/>
</dbReference>
<evidence type="ECO:0000256" key="7">
    <source>
        <dbReference type="RuleBase" id="RU000461"/>
    </source>
</evidence>
<dbReference type="PANTHER" id="PTHR46696:SF1">
    <property type="entry name" value="CYTOCHROME P450 YJIB-RELATED"/>
    <property type="match status" value="1"/>
</dbReference>
<dbReference type="PRINTS" id="PR00385">
    <property type="entry name" value="P450"/>
</dbReference>
<keyword evidence="2 7" id="KW-0349">Heme</keyword>
<dbReference type="GO" id="GO:0004497">
    <property type="term" value="F:monooxygenase activity"/>
    <property type="evidence" value="ECO:0007669"/>
    <property type="project" value="UniProtKB-KW"/>
</dbReference>
<reference evidence="10" key="1">
    <citation type="submission" date="2016-11" db="EMBL/GenBank/DDBJ databases">
        <authorList>
            <person name="Jaros S."/>
            <person name="Januszkiewicz K."/>
            <person name="Wedrychowicz H."/>
        </authorList>
    </citation>
    <scope>NUCLEOTIDE SEQUENCE [LARGE SCALE GENOMIC DNA]</scope>
    <source>
        <strain evidence="10">CGMCC 4.3555</strain>
    </source>
</reference>
<organism evidence="9 10">
    <name type="scientific">Streptomyces yunnanensis</name>
    <dbReference type="NCBI Taxonomy" id="156453"/>
    <lineage>
        <taxon>Bacteria</taxon>
        <taxon>Bacillati</taxon>
        <taxon>Actinomycetota</taxon>
        <taxon>Actinomycetes</taxon>
        <taxon>Kitasatosporales</taxon>
        <taxon>Streptomycetaceae</taxon>
        <taxon>Streptomyces</taxon>
    </lineage>
</organism>
<dbReference type="AlphaFoldDB" id="A0A9X8QX52"/>
<dbReference type="EMBL" id="FRBK01000014">
    <property type="protein sequence ID" value="SHM78900.1"/>
    <property type="molecule type" value="Genomic_DNA"/>
</dbReference>
<dbReference type="FunFam" id="1.10.630.10:FF:000018">
    <property type="entry name" value="Cytochrome P450 monooxygenase"/>
    <property type="match status" value="1"/>
</dbReference>
<dbReference type="SUPFAM" id="SSF48264">
    <property type="entry name" value="Cytochrome P450"/>
    <property type="match status" value="1"/>
</dbReference>
<dbReference type="InterPro" id="IPR036396">
    <property type="entry name" value="Cyt_P450_sf"/>
</dbReference>
<dbReference type="InterPro" id="IPR001128">
    <property type="entry name" value="Cyt_P450"/>
</dbReference>
<dbReference type="InterPro" id="IPR002397">
    <property type="entry name" value="Cyt_P450_B"/>
</dbReference>
<protein>
    <submittedName>
        <fullName evidence="9">Cytochrome P450 monooxygenase</fullName>
    </submittedName>
</protein>
<dbReference type="GO" id="GO:0020037">
    <property type="term" value="F:heme binding"/>
    <property type="evidence" value="ECO:0007669"/>
    <property type="project" value="InterPro"/>
</dbReference>
<gene>
    <name evidence="9" type="ORF">SAMN05216268_114130</name>
</gene>
<dbReference type="RefSeq" id="WP_079182135.1">
    <property type="nucleotide sequence ID" value="NZ_FRBK01000014.1"/>
</dbReference>
<dbReference type="Proteomes" id="UP000184388">
    <property type="component" value="Unassembled WGS sequence"/>
</dbReference>
<evidence type="ECO:0000313" key="10">
    <source>
        <dbReference type="Proteomes" id="UP000184388"/>
    </source>
</evidence>
<evidence type="ECO:0000256" key="3">
    <source>
        <dbReference type="ARBA" id="ARBA00022723"/>
    </source>
</evidence>
<evidence type="ECO:0000256" key="2">
    <source>
        <dbReference type="ARBA" id="ARBA00022617"/>
    </source>
</evidence>
<dbReference type="PROSITE" id="PS00086">
    <property type="entry name" value="CYTOCHROME_P450"/>
    <property type="match status" value="1"/>
</dbReference>
<evidence type="ECO:0000256" key="1">
    <source>
        <dbReference type="ARBA" id="ARBA00010617"/>
    </source>
</evidence>
<dbReference type="InterPro" id="IPR017972">
    <property type="entry name" value="Cyt_P450_CS"/>
</dbReference>
<proteinExistence type="inferred from homology"/>
<name>A0A9X8QX52_9ACTN</name>
<keyword evidence="4 7" id="KW-0560">Oxidoreductase</keyword>
<comment type="similarity">
    <text evidence="1 7">Belongs to the cytochrome P450 family.</text>
</comment>
<comment type="caution">
    <text evidence="9">The sequence shown here is derived from an EMBL/GenBank/DDBJ whole genome shotgun (WGS) entry which is preliminary data.</text>
</comment>
<dbReference type="GO" id="GO:0005506">
    <property type="term" value="F:iron ion binding"/>
    <property type="evidence" value="ECO:0007669"/>
    <property type="project" value="InterPro"/>
</dbReference>